<dbReference type="EMBL" id="JAINVZ010000001">
    <property type="protein sequence ID" value="MBY8883582.1"/>
    <property type="molecule type" value="Genomic_DNA"/>
</dbReference>
<feature type="region of interest" description="Disordered" evidence="21">
    <location>
        <begin position="277"/>
        <end position="318"/>
    </location>
</feature>
<dbReference type="InterPro" id="IPR011762">
    <property type="entry name" value="COA_CT_N"/>
</dbReference>
<keyword evidence="10 19" id="KW-0547">Nucleotide-binding</keyword>
<evidence type="ECO:0000313" key="24">
    <source>
        <dbReference type="EMBL" id="MBY8883582.1"/>
    </source>
</evidence>
<feature type="domain" description="CoA carboxyltransferase C-terminal" evidence="23">
    <location>
        <begin position="319"/>
        <end position="569"/>
    </location>
</feature>
<keyword evidence="7 19" id="KW-0444">Lipid biosynthesis</keyword>
<dbReference type="Pfam" id="PF01039">
    <property type="entry name" value="Carboxyl_trans"/>
    <property type="match status" value="1"/>
</dbReference>
<feature type="zinc finger region" description="C4-type" evidence="20">
    <location>
        <begin position="26"/>
        <end position="48"/>
    </location>
</feature>
<dbReference type="SUPFAM" id="SSF52096">
    <property type="entry name" value="ClpP/crotonase"/>
    <property type="match status" value="2"/>
</dbReference>
<evidence type="ECO:0000256" key="10">
    <source>
        <dbReference type="ARBA" id="ARBA00022741"/>
    </source>
</evidence>
<comment type="similarity">
    <text evidence="4">In the N-terminal section; belongs to the AccD/PCCB family.</text>
</comment>
<evidence type="ECO:0000256" key="6">
    <source>
        <dbReference type="ARBA" id="ARBA00022490"/>
    </source>
</evidence>
<keyword evidence="13 20" id="KW-0862">Zinc</keyword>
<keyword evidence="16 19" id="KW-0275">Fatty acid biosynthesis</keyword>
<keyword evidence="14 19" id="KW-0067">ATP-binding</keyword>
<keyword evidence="11 20" id="KW-0863">Zinc-finger</keyword>
<evidence type="ECO:0000256" key="21">
    <source>
        <dbReference type="SAM" id="MobiDB-lite"/>
    </source>
</evidence>
<reference evidence="24 25" key="1">
    <citation type="submission" date="2021-08" db="EMBL/GenBank/DDBJ databases">
        <title>Streptomyces sp. PTM05 isolated from lichen.</title>
        <authorList>
            <person name="Somphong A."/>
            <person name="Phongsopitanun W."/>
            <person name="Tanasupawat S."/>
        </authorList>
    </citation>
    <scope>NUCLEOTIDE SEQUENCE [LARGE SCALE GENOMIC DNA]</scope>
    <source>
        <strain evidence="24 25">Ptm05</strain>
    </source>
</reference>
<feature type="compositionally biased region" description="Low complexity" evidence="21">
    <location>
        <begin position="286"/>
        <end position="296"/>
    </location>
</feature>
<organism evidence="24 25">
    <name type="scientific">Streptantibioticus parmotrematis</name>
    <dbReference type="NCBI Taxonomy" id="2873249"/>
    <lineage>
        <taxon>Bacteria</taxon>
        <taxon>Bacillati</taxon>
        <taxon>Actinomycetota</taxon>
        <taxon>Actinomycetes</taxon>
        <taxon>Kitasatosporales</taxon>
        <taxon>Streptomycetaceae</taxon>
        <taxon>Streptantibioticus</taxon>
    </lineage>
</organism>
<gene>
    <name evidence="20 24" type="primary">accD</name>
    <name evidence="19" type="synonym">accA</name>
    <name evidence="24" type="ORF">K7472_01810</name>
</gene>
<dbReference type="RefSeq" id="WP_222973241.1">
    <property type="nucleotide sequence ID" value="NZ_JAINVZ010000001.1"/>
</dbReference>
<keyword evidence="12 19" id="KW-0276">Fatty acid metabolism</keyword>
<evidence type="ECO:0000256" key="13">
    <source>
        <dbReference type="ARBA" id="ARBA00022833"/>
    </source>
</evidence>
<feature type="binding site" evidence="20">
    <location>
        <position position="29"/>
    </location>
    <ligand>
        <name>Zn(2+)</name>
        <dbReference type="ChEBI" id="CHEBI:29105"/>
    </ligand>
</feature>
<dbReference type="GO" id="GO:0003989">
    <property type="term" value="F:acetyl-CoA carboxylase activity"/>
    <property type="evidence" value="ECO:0007669"/>
    <property type="project" value="UniProtKB-EC"/>
</dbReference>
<comment type="catalytic activity">
    <reaction evidence="18 19">
        <text>N(6)-carboxybiotinyl-L-lysyl-[protein] + acetyl-CoA = N(6)-biotinyl-L-lysyl-[protein] + malonyl-CoA</text>
        <dbReference type="Rhea" id="RHEA:54728"/>
        <dbReference type="Rhea" id="RHEA-COMP:10505"/>
        <dbReference type="Rhea" id="RHEA-COMP:10506"/>
        <dbReference type="ChEBI" id="CHEBI:57288"/>
        <dbReference type="ChEBI" id="CHEBI:57384"/>
        <dbReference type="ChEBI" id="CHEBI:83144"/>
        <dbReference type="ChEBI" id="CHEBI:83145"/>
        <dbReference type="EC" id="2.1.3.15"/>
    </reaction>
</comment>
<evidence type="ECO:0000313" key="25">
    <source>
        <dbReference type="Proteomes" id="UP001198565"/>
    </source>
</evidence>
<evidence type="ECO:0000256" key="20">
    <source>
        <dbReference type="HAMAP-Rule" id="MF_01395"/>
    </source>
</evidence>
<feature type="domain" description="CoA carboxyltransferase N-terminal" evidence="22">
    <location>
        <begin position="22"/>
        <end position="291"/>
    </location>
</feature>
<evidence type="ECO:0000256" key="9">
    <source>
        <dbReference type="ARBA" id="ARBA00022723"/>
    </source>
</evidence>
<dbReference type="NCBIfam" id="NF041504">
    <property type="entry name" value="AccA_sub"/>
    <property type="match status" value="1"/>
</dbReference>
<dbReference type="Proteomes" id="UP001198565">
    <property type="component" value="Unassembled WGS sequence"/>
</dbReference>
<accession>A0ABS7QK79</accession>
<evidence type="ECO:0000256" key="14">
    <source>
        <dbReference type="ARBA" id="ARBA00022840"/>
    </source>
</evidence>
<comment type="subcellular location">
    <subcellularLocation>
        <location evidence="1 19">Cytoplasm</location>
    </subcellularLocation>
</comment>
<comment type="similarity">
    <text evidence="19">Belongs to the AccA family.</text>
</comment>
<dbReference type="InterPro" id="IPR029045">
    <property type="entry name" value="ClpP/crotonase-like_dom_sf"/>
</dbReference>
<keyword evidence="6 19" id="KW-0963">Cytoplasm</keyword>
<comment type="similarity">
    <text evidence="20">Belongs to the AccD/PCCB family.</text>
</comment>
<dbReference type="InterPro" id="IPR034733">
    <property type="entry name" value="AcCoA_carboxyl_beta"/>
</dbReference>
<name>A0ABS7QK79_9ACTN</name>
<dbReference type="InterPro" id="IPR041010">
    <property type="entry name" value="Znf-ACC"/>
</dbReference>
<comment type="function">
    <text evidence="19">Component of the acetyl coenzyme A carboxylase (ACC) complex. First, biotin carboxylase catalyzes the carboxylation of biotin on its carrier protein (BCCP) and then the CO(2) group is transferred by the carboxyltransferase to acetyl-CoA to form malonyl-CoA.</text>
</comment>
<evidence type="ECO:0000256" key="17">
    <source>
        <dbReference type="ARBA" id="ARBA00025280"/>
    </source>
</evidence>
<comment type="subunit">
    <text evidence="19">Acetyl-CoA carboxylase is a heterohexamer composed of biotin carboxyl carrier protein (AccB), biotin carboxylase (AccC) and two subunits each of ACCase subunit alpha (AccA) and ACCase subunit beta (AccD).</text>
</comment>
<dbReference type="EC" id="2.1.3.15" evidence="19"/>
<evidence type="ECO:0000259" key="22">
    <source>
        <dbReference type="PROSITE" id="PS50980"/>
    </source>
</evidence>
<dbReference type="PROSITE" id="PS50989">
    <property type="entry name" value="COA_CT_CTER"/>
    <property type="match status" value="1"/>
</dbReference>
<keyword evidence="25" id="KW-1185">Reference proteome</keyword>
<evidence type="ECO:0000256" key="7">
    <source>
        <dbReference type="ARBA" id="ARBA00022516"/>
    </source>
</evidence>
<dbReference type="Gene3D" id="3.90.226.10">
    <property type="entry name" value="2-enoyl-CoA Hydratase, Chain A, domain 1"/>
    <property type="match status" value="2"/>
</dbReference>
<dbReference type="NCBIfam" id="TIGR00515">
    <property type="entry name" value="accD"/>
    <property type="match status" value="1"/>
</dbReference>
<keyword evidence="9 20" id="KW-0479">Metal-binding</keyword>
<comment type="caution">
    <text evidence="24">The sequence shown here is derived from an EMBL/GenBank/DDBJ whole genome shotgun (WGS) entry which is preliminary data.</text>
</comment>
<evidence type="ECO:0000256" key="15">
    <source>
        <dbReference type="ARBA" id="ARBA00023098"/>
    </source>
</evidence>
<dbReference type="PROSITE" id="PS50980">
    <property type="entry name" value="COA_CT_NTER"/>
    <property type="match status" value="1"/>
</dbReference>
<dbReference type="Pfam" id="PF17848">
    <property type="entry name" value="Zn_ribbon_ACC"/>
    <property type="match status" value="1"/>
</dbReference>
<dbReference type="PANTHER" id="PTHR42853:SF3">
    <property type="entry name" value="ACETYL-COENZYME A CARBOXYLASE CARBOXYL TRANSFERASE SUBUNIT ALPHA, CHLOROPLASTIC"/>
    <property type="match status" value="1"/>
</dbReference>
<evidence type="ECO:0000256" key="2">
    <source>
        <dbReference type="ARBA" id="ARBA00004956"/>
    </source>
</evidence>
<evidence type="ECO:0000256" key="19">
    <source>
        <dbReference type="HAMAP-Rule" id="MF_00823"/>
    </source>
</evidence>
<keyword evidence="24" id="KW-0436">Ligase</keyword>
<evidence type="ECO:0000256" key="18">
    <source>
        <dbReference type="ARBA" id="ARBA00049152"/>
    </source>
</evidence>
<sequence>MDSADETTTPAARAAPSHEVPAWVRCDGCETLIYGKRFARSFRVCPECGDHARLTARDRMDHLLDAGSARLLETEGPPHDPLDFTDTKPYTDRLAEARDATDLSEAVLCAHGTIQGQPVVAAVMDFRFLGGSLGCGVGTRITHAARTSLRTRVPLLLVTASGGARMQEGALSLMQMAKTAQALADLDEAGILVVSLITDPTYGGVAASYATLADVILAEPGARLGFAGPRVIEQTTRERLPAGFQTAEFLLGHGLVDDVVPRAALRGRLANLLALCRPGTEPGPGQPESGQPAPGQRESSLPEPADAESVAERPPGKDALLRSLEDLPRREAWETVRLARHPDRPTTTQYAEHLLEDFHELHGDRSAADCPALIGGPGRLDGHPVMLIGHDKGGPRLAERQRCHFGMATPAGYRKAARLMRMAAKLGLPVVALIDTPGANPGADAESGGQAVAIAENLRLMSRLPVPIIAAITGEGGSGGALALAVADRVLISVNGIYSVISPEGCAAILWKDAEAAPEAASALRLHARDLLRLGVVDGVVPEPAGGAHQDHTEAAALLGRALTTTLRGLVPWDPEELLRARHERFHRFGLEETSQ</sequence>
<evidence type="ECO:0000256" key="11">
    <source>
        <dbReference type="ARBA" id="ARBA00022771"/>
    </source>
</evidence>
<comment type="cofactor">
    <cofactor evidence="20">
        <name>Zn(2+)</name>
        <dbReference type="ChEBI" id="CHEBI:29105"/>
    </cofactor>
    <text evidence="20">Binds 1 zinc ion per subunit.</text>
</comment>
<evidence type="ECO:0000256" key="12">
    <source>
        <dbReference type="ARBA" id="ARBA00022832"/>
    </source>
</evidence>
<comment type="function">
    <text evidence="17 20">Component of the acetyl coenzyme A carboxylase (ACC) complex. Biotin carboxylase (BC) catalyzes the carboxylation of biotin on its carrier protein (BCCP) and then the CO(2) group is transferred by the transcarboxylase to acetyl-CoA to form malonyl-CoA.</text>
</comment>
<dbReference type="PRINTS" id="PR01070">
    <property type="entry name" value="ACCCTRFRASEB"/>
</dbReference>
<dbReference type="HAMAP" id="MF_01395">
    <property type="entry name" value="AcetylCoA_CT_beta"/>
    <property type="match status" value="1"/>
</dbReference>
<comment type="similarity">
    <text evidence="3">In the C-terminal section; belongs to the AccA family.</text>
</comment>
<dbReference type="InterPro" id="IPR001095">
    <property type="entry name" value="Acetyl_CoA_COase_a_su"/>
</dbReference>
<evidence type="ECO:0000259" key="23">
    <source>
        <dbReference type="PROSITE" id="PS50989"/>
    </source>
</evidence>
<proteinExistence type="inferred from homology"/>
<evidence type="ECO:0000256" key="1">
    <source>
        <dbReference type="ARBA" id="ARBA00004496"/>
    </source>
</evidence>
<dbReference type="NCBIfam" id="TIGR00513">
    <property type="entry name" value="accA"/>
    <property type="match status" value="1"/>
</dbReference>
<keyword evidence="15 19" id="KW-0443">Lipid metabolism</keyword>
<evidence type="ECO:0000256" key="16">
    <source>
        <dbReference type="ARBA" id="ARBA00023160"/>
    </source>
</evidence>
<evidence type="ECO:0000256" key="4">
    <source>
        <dbReference type="ARBA" id="ARBA00010284"/>
    </source>
</evidence>
<dbReference type="InterPro" id="IPR000438">
    <property type="entry name" value="Acetyl_CoA_COase_Trfase_b_su"/>
</dbReference>
<feature type="binding site" evidence="20">
    <location>
        <position position="45"/>
    </location>
    <ligand>
        <name>Zn(2+)</name>
        <dbReference type="ChEBI" id="CHEBI:29105"/>
    </ligand>
</feature>
<dbReference type="HAMAP" id="MF_00823">
    <property type="entry name" value="AcetylCoA_CT_alpha"/>
    <property type="match status" value="1"/>
</dbReference>
<dbReference type="PANTHER" id="PTHR42853">
    <property type="entry name" value="ACETYL-COENZYME A CARBOXYLASE CARBOXYL TRANSFERASE SUBUNIT ALPHA"/>
    <property type="match status" value="1"/>
</dbReference>
<protein>
    <recommendedName>
        <fullName evidence="19 20">Multifunctional fusion protein</fullName>
    </recommendedName>
    <domain>
        <recommendedName>
            <fullName evidence="19">Acetyl-coenzyme A carboxylase carboxyl transferase subunit alpha</fullName>
            <shortName evidence="19">ACCase subunit alpha</shortName>
            <shortName evidence="19">Acetyl-CoA carboxylase carboxyltransferase subunit alpha</shortName>
            <ecNumber evidence="19">2.1.3.15</ecNumber>
        </recommendedName>
    </domain>
    <domain>
        <recommendedName>
            <fullName evidence="20">Acetyl-coenzyme A carboxylase carboxyl transferase subunit beta</fullName>
            <shortName evidence="20">ACCase subunit beta</shortName>
            <shortName evidence="20">Acetyl-CoA carboxylase carboxyltransferase subunit beta</shortName>
        </recommendedName>
    </domain>
</protein>
<keyword evidence="8 19" id="KW-0808">Transferase</keyword>
<comment type="pathway">
    <text evidence="2 19">Lipid metabolism; malonyl-CoA biosynthesis; malonyl-CoA from acetyl-CoA: step 1/1.</text>
</comment>
<feature type="binding site" evidence="20">
    <location>
        <position position="48"/>
    </location>
    <ligand>
        <name>Zn(2+)</name>
        <dbReference type="ChEBI" id="CHEBI:29105"/>
    </ligand>
</feature>
<dbReference type="Pfam" id="PF03255">
    <property type="entry name" value="ACCA"/>
    <property type="match status" value="1"/>
</dbReference>
<comment type="subunit">
    <text evidence="5">Acetyl-CoA carboxylase is a heterotetramer composed of biotin carboxyl carrier protein (AccB), biotin carboxylase (AccC) and two subunits of ACCase subunit beta/alpha.</text>
</comment>
<evidence type="ECO:0000256" key="5">
    <source>
        <dbReference type="ARBA" id="ARBA00011664"/>
    </source>
</evidence>
<evidence type="ECO:0000256" key="3">
    <source>
        <dbReference type="ARBA" id="ARBA00006276"/>
    </source>
</evidence>
<feature type="binding site" evidence="20">
    <location>
        <position position="26"/>
    </location>
    <ligand>
        <name>Zn(2+)</name>
        <dbReference type="ChEBI" id="CHEBI:29105"/>
    </ligand>
</feature>
<dbReference type="InterPro" id="IPR011763">
    <property type="entry name" value="COA_CT_C"/>
</dbReference>
<evidence type="ECO:0000256" key="8">
    <source>
        <dbReference type="ARBA" id="ARBA00022679"/>
    </source>
</evidence>